<comment type="subcellular location">
    <subcellularLocation>
        <location evidence="2">Cell membrane</location>
    </subcellularLocation>
    <subcellularLocation>
        <location evidence="1">Membrane</location>
        <topology evidence="1">Single-pass membrane protein</topology>
    </subcellularLocation>
</comment>
<dbReference type="InterPro" id="IPR051474">
    <property type="entry name" value="Anti-sigma-K/W_factor"/>
</dbReference>
<evidence type="ECO:0000313" key="14">
    <source>
        <dbReference type="EMBL" id="TCK21938.1"/>
    </source>
</evidence>
<keyword evidence="6" id="KW-0805">Transcription regulation</keyword>
<sequence length="281" mass="29549">MSEQTVGWALHSLEPDEEMAALEHLDTCDECRQLAADVAEVTSGLAEAVEQREPPARLRESIVEQAERTEQVPQAPPSRPEPVREDRGAPVRTSAPSAPRHRATTGPDTGRPGGRSTSRSRRPRSLLAVVAAVAVLAGGGGLAAYAQQMRAERDASIAQSQDIFQMVAQFDRPGAQHAFLAASPGVQPVAAVMVHGEQRQVLAVGLTPNAVSDQTYVLWGLNNGAQPQPVGTFDVRPTPDRPVSVGSATGGSFSQYAVSLEQGRVAPASPSSVIASGQVET</sequence>
<dbReference type="AlphaFoldDB" id="A0A4R1HJB3"/>
<evidence type="ECO:0000256" key="12">
    <source>
        <dbReference type="SAM" id="Phobius"/>
    </source>
</evidence>
<comment type="caution">
    <text evidence="14">The sequence shown here is derived from an EMBL/GenBank/DDBJ whole genome shotgun (WGS) entry which is preliminary data.</text>
</comment>
<dbReference type="GO" id="GO:0005886">
    <property type="term" value="C:plasma membrane"/>
    <property type="evidence" value="ECO:0007669"/>
    <property type="project" value="UniProtKB-SubCell"/>
</dbReference>
<feature type="transmembrane region" description="Helical" evidence="12">
    <location>
        <begin position="125"/>
        <end position="146"/>
    </location>
</feature>
<evidence type="ECO:0000256" key="11">
    <source>
        <dbReference type="SAM" id="MobiDB-lite"/>
    </source>
</evidence>
<evidence type="ECO:0000256" key="3">
    <source>
        <dbReference type="ARBA" id="ARBA00022475"/>
    </source>
</evidence>
<evidence type="ECO:0000259" key="13">
    <source>
        <dbReference type="Pfam" id="PF10099"/>
    </source>
</evidence>
<dbReference type="PANTHER" id="PTHR37461:SF1">
    <property type="entry name" value="ANTI-SIGMA-K FACTOR RSKA"/>
    <property type="match status" value="1"/>
</dbReference>
<evidence type="ECO:0000256" key="2">
    <source>
        <dbReference type="ARBA" id="ARBA00004236"/>
    </source>
</evidence>
<organism evidence="14 15">
    <name type="scientific">Pseudonocardia endophytica</name>
    <dbReference type="NCBI Taxonomy" id="401976"/>
    <lineage>
        <taxon>Bacteria</taxon>
        <taxon>Bacillati</taxon>
        <taxon>Actinomycetota</taxon>
        <taxon>Actinomycetes</taxon>
        <taxon>Pseudonocardiales</taxon>
        <taxon>Pseudonocardiaceae</taxon>
        <taxon>Pseudonocardia</taxon>
    </lineage>
</organism>
<dbReference type="InterPro" id="IPR041916">
    <property type="entry name" value="Anti_sigma_zinc_sf"/>
</dbReference>
<dbReference type="OrthoDB" id="5183209at2"/>
<keyword evidence="15" id="KW-1185">Reference proteome</keyword>
<evidence type="ECO:0000256" key="8">
    <source>
        <dbReference type="ARBA" id="ARBA00023163"/>
    </source>
</evidence>
<dbReference type="RefSeq" id="WP_132430616.1">
    <property type="nucleotide sequence ID" value="NZ_SMFZ01000002.1"/>
</dbReference>
<protein>
    <recommendedName>
        <fullName evidence="10">Regulator of SigK</fullName>
    </recommendedName>
    <alternativeName>
        <fullName evidence="9">Sigma-K anti-sigma factor RskA</fullName>
    </alternativeName>
</protein>
<feature type="compositionally biased region" description="Low complexity" evidence="11">
    <location>
        <begin position="104"/>
        <end position="117"/>
    </location>
</feature>
<evidence type="ECO:0000256" key="1">
    <source>
        <dbReference type="ARBA" id="ARBA00004167"/>
    </source>
</evidence>
<evidence type="ECO:0000256" key="4">
    <source>
        <dbReference type="ARBA" id="ARBA00022692"/>
    </source>
</evidence>
<dbReference type="Pfam" id="PF10099">
    <property type="entry name" value="RskA_C"/>
    <property type="match status" value="1"/>
</dbReference>
<dbReference type="EMBL" id="SMFZ01000002">
    <property type="protein sequence ID" value="TCK21938.1"/>
    <property type="molecule type" value="Genomic_DNA"/>
</dbReference>
<evidence type="ECO:0000256" key="5">
    <source>
        <dbReference type="ARBA" id="ARBA00022989"/>
    </source>
</evidence>
<keyword evidence="3" id="KW-1003">Cell membrane</keyword>
<name>A0A4R1HJB3_PSEEN</name>
<feature type="region of interest" description="Disordered" evidence="11">
    <location>
        <begin position="44"/>
        <end position="123"/>
    </location>
</feature>
<accession>A0A4R1HJB3</accession>
<dbReference type="PANTHER" id="PTHR37461">
    <property type="entry name" value="ANTI-SIGMA-K FACTOR RSKA"/>
    <property type="match status" value="1"/>
</dbReference>
<gene>
    <name evidence="14" type="ORF">EV378_5933</name>
</gene>
<dbReference type="GO" id="GO:0006417">
    <property type="term" value="P:regulation of translation"/>
    <property type="evidence" value="ECO:0007669"/>
    <property type="project" value="TreeGrafter"/>
</dbReference>
<dbReference type="InterPro" id="IPR018764">
    <property type="entry name" value="RskA_C"/>
</dbReference>
<dbReference type="GO" id="GO:0016989">
    <property type="term" value="F:sigma factor antagonist activity"/>
    <property type="evidence" value="ECO:0007669"/>
    <property type="project" value="TreeGrafter"/>
</dbReference>
<keyword evidence="7 12" id="KW-0472">Membrane</keyword>
<evidence type="ECO:0000313" key="15">
    <source>
        <dbReference type="Proteomes" id="UP000295560"/>
    </source>
</evidence>
<evidence type="ECO:0000256" key="6">
    <source>
        <dbReference type="ARBA" id="ARBA00023015"/>
    </source>
</evidence>
<evidence type="ECO:0000256" key="7">
    <source>
        <dbReference type="ARBA" id="ARBA00023136"/>
    </source>
</evidence>
<reference evidence="14 15" key="1">
    <citation type="submission" date="2019-03" db="EMBL/GenBank/DDBJ databases">
        <title>Sequencing the genomes of 1000 actinobacteria strains.</title>
        <authorList>
            <person name="Klenk H.-P."/>
        </authorList>
    </citation>
    <scope>NUCLEOTIDE SEQUENCE [LARGE SCALE GENOMIC DNA]</scope>
    <source>
        <strain evidence="14 15">DSM 44969</strain>
    </source>
</reference>
<dbReference type="Proteomes" id="UP000295560">
    <property type="component" value="Unassembled WGS sequence"/>
</dbReference>
<evidence type="ECO:0000256" key="9">
    <source>
        <dbReference type="ARBA" id="ARBA00029829"/>
    </source>
</evidence>
<feature type="domain" description="Anti-sigma K factor RskA C-terminal" evidence="13">
    <location>
        <begin position="127"/>
        <end position="271"/>
    </location>
</feature>
<keyword evidence="4 12" id="KW-0812">Transmembrane</keyword>
<keyword evidence="5 12" id="KW-1133">Transmembrane helix</keyword>
<feature type="compositionally biased region" description="Basic and acidic residues" evidence="11">
    <location>
        <begin position="49"/>
        <end position="70"/>
    </location>
</feature>
<evidence type="ECO:0000256" key="10">
    <source>
        <dbReference type="ARBA" id="ARBA00030803"/>
    </source>
</evidence>
<dbReference type="Gene3D" id="1.10.10.1320">
    <property type="entry name" value="Anti-sigma factor, zinc-finger domain"/>
    <property type="match status" value="1"/>
</dbReference>
<keyword evidence="8" id="KW-0804">Transcription</keyword>
<proteinExistence type="predicted"/>